<evidence type="ECO:0000313" key="9">
    <source>
        <dbReference type="Proteomes" id="UP000030403"/>
    </source>
</evidence>
<evidence type="ECO:0000313" key="8">
    <source>
        <dbReference type="EMBL" id="KGX84141.1"/>
    </source>
</evidence>
<dbReference type="PANTHER" id="PTHR43649">
    <property type="entry name" value="ARABINOSE-BINDING PROTEIN-RELATED"/>
    <property type="match status" value="1"/>
</dbReference>
<name>A0A0A5FTQ0_9BACI</name>
<keyword evidence="3" id="KW-0813">Transport</keyword>
<comment type="similarity">
    <text evidence="2">Belongs to the bacterial solute-binding protein 1 family.</text>
</comment>
<comment type="subcellular location">
    <subcellularLocation>
        <location evidence="1">Cell envelope</location>
    </subcellularLocation>
</comment>
<dbReference type="Gene3D" id="3.40.190.10">
    <property type="entry name" value="Periplasmic binding protein-like II"/>
    <property type="match status" value="2"/>
</dbReference>
<dbReference type="InterPro" id="IPR006059">
    <property type="entry name" value="SBP"/>
</dbReference>
<dbReference type="InterPro" id="IPR050490">
    <property type="entry name" value="Bact_solute-bd_prot1"/>
</dbReference>
<feature type="chain" id="PRO_5038630686" description="Probable sugar-binding periplasmic protein" evidence="7">
    <location>
        <begin position="20"/>
        <end position="425"/>
    </location>
</feature>
<evidence type="ECO:0000256" key="5">
    <source>
        <dbReference type="ARBA" id="ARBA00049629"/>
    </source>
</evidence>
<protein>
    <recommendedName>
        <fullName evidence="6">Probable sugar-binding periplasmic protein</fullName>
    </recommendedName>
</protein>
<dbReference type="PANTHER" id="PTHR43649:SF28">
    <property type="entry name" value="BINDING PROTEIN COMPONENT OF ABC SUGAR TRANSPORTER-RELATED"/>
    <property type="match status" value="1"/>
</dbReference>
<dbReference type="EMBL" id="AVPF01000065">
    <property type="protein sequence ID" value="KGX84141.1"/>
    <property type="molecule type" value="Genomic_DNA"/>
</dbReference>
<evidence type="ECO:0000256" key="1">
    <source>
        <dbReference type="ARBA" id="ARBA00004196"/>
    </source>
</evidence>
<dbReference type="Pfam" id="PF01547">
    <property type="entry name" value="SBP_bac_1"/>
    <property type="match status" value="1"/>
</dbReference>
<dbReference type="Proteomes" id="UP000030403">
    <property type="component" value="Unassembled WGS sequence"/>
</dbReference>
<accession>A0A0A5FTQ0</accession>
<proteinExistence type="inferred from homology"/>
<dbReference type="SUPFAM" id="SSF53850">
    <property type="entry name" value="Periplasmic binding protein-like II"/>
    <property type="match status" value="1"/>
</dbReference>
<keyword evidence="9" id="KW-1185">Reference proteome</keyword>
<comment type="caution">
    <text evidence="8">The sequence shown here is derived from an EMBL/GenBank/DDBJ whole genome shotgun (WGS) entry which is preliminary data.</text>
</comment>
<dbReference type="AlphaFoldDB" id="A0A0A5FTQ0"/>
<sequence>MKRYGFLWMIAILLIGTMAACSDNSSSSSDGGSGGEGKIELFSWWTAGGESEGLQALMDQFKEEHPDIEIENAAVAGGGGSNAKAVLANRMQGGDPPSTFQVHGGDELLAGWVAADKMQPLNDLYEKNNWKEVFPQELIDMVSKDGNIYAVPVDVHRGNVVFYNKSVFEENNIEPPKDWNEFLEVAEELKSNGITPLALGDKNVWPSTMVFESILQANLGAEDYNKLWNGEIPMDDERVVKSAEMFKKVLGYVNEDHSARAWQDGSQLVADGKAAMNIMGDWANGYYKSKDLKPGEDYGWFASPGTEGEFQVITDTFGLPKGVENPEQVKEFLTVLGSKKGQDAFNPKKGSIPARTDTDMSKYGKYSTDTIKDFKNAKLTPSLAHGSAAPEQVVTKVNQAVNVFVTQQKVDQFIESLKQSVSSLK</sequence>
<evidence type="ECO:0000256" key="7">
    <source>
        <dbReference type="SAM" id="SignalP"/>
    </source>
</evidence>
<reference evidence="8 9" key="1">
    <citation type="submission" date="2013-08" db="EMBL/GenBank/DDBJ databases">
        <authorList>
            <person name="Huang J."/>
            <person name="Wang G."/>
        </authorList>
    </citation>
    <scope>NUCLEOTIDE SEQUENCE [LARGE SCALE GENOMIC DNA]</scope>
    <source>
        <strain evidence="8 9">BH030004</strain>
    </source>
</reference>
<dbReference type="RefSeq" id="WP_027446210.1">
    <property type="nucleotide sequence ID" value="NZ_AULJ01000031.1"/>
</dbReference>
<organism evidence="8 9">
    <name type="scientific">Pontibacillus marinus BH030004 = DSM 16465</name>
    <dbReference type="NCBI Taxonomy" id="1385511"/>
    <lineage>
        <taxon>Bacteria</taxon>
        <taxon>Bacillati</taxon>
        <taxon>Bacillota</taxon>
        <taxon>Bacilli</taxon>
        <taxon>Bacillales</taxon>
        <taxon>Bacillaceae</taxon>
        <taxon>Pontibacillus</taxon>
    </lineage>
</organism>
<gene>
    <name evidence="8" type="ORF">N783_18865</name>
</gene>
<evidence type="ECO:0000256" key="4">
    <source>
        <dbReference type="ARBA" id="ARBA00022729"/>
    </source>
</evidence>
<evidence type="ECO:0000256" key="2">
    <source>
        <dbReference type="ARBA" id="ARBA00008520"/>
    </source>
</evidence>
<feature type="signal peptide" evidence="7">
    <location>
        <begin position="1"/>
        <end position="19"/>
    </location>
</feature>
<evidence type="ECO:0000256" key="3">
    <source>
        <dbReference type="ARBA" id="ARBA00022448"/>
    </source>
</evidence>
<dbReference type="STRING" id="1385511.GCA_000425225_02516"/>
<keyword evidence="4 7" id="KW-0732">Signal</keyword>
<comment type="function">
    <text evidence="5">Part of a binding-protein-dependent transport system for a sugar.</text>
</comment>
<dbReference type="GO" id="GO:0030313">
    <property type="term" value="C:cell envelope"/>
    <property type="evidence" value="ECO:0007669"/>
    <property type="project" value="UniProtKB-SubCell"/>
</dbReference>
<dbReference type="eggNOG" id="COG1653">
    <property type="taxonomic scope" value="Bacteria"/>
</dbReference>
<evidence type="ECO:0000256" key="6">
    <source>
        <dbReference type="ARBA" id="ARBA00049753"/>
    </source>
</evidence>
<dbReference type="PROSITE" id="PS51257">
    <property type="entry name" value="PROKAR_LIPOPROTEIN"/>
    <property type="match status" value="1"/>
</dbReference>